<reference evidence="1 2" key="1">
    <citation type="submission" date="2023-03" db="EMBL/GenBank/DDBJ databases">
        <title>WGS of Gossypium arboreum.</title>
        <authorList>
            <person name="Yu D."/>
        </authorList>
    </citation>
    <scope>NUCLEOTIDE SEQUENCE [LARGE SCALE GENOMIC DNA]</scope>
    <source>
        <tissue evidence="1">Leaf</tissue>
    </source>
</reference>
<dbReference type="EMBL" id="JARKNE010000010">
    <property type="protein sequence ID" value="KAK5794693.1"/>
    <property type="molecule type" value="Genomic_DNA"/>
</dbReference>
<comment type="caution">
    <text evidence="1">The sequence shown here is derived from an EMBL/GenBank/DDBJ whole genome shotgun (WGS) entry which is preliminary data.</text>
</comment>
<dbReference type="Proteomes" id="UP001358586">
    <property type="component" value="Chromosome 10"/>
</dbReference>
<evidence type="ECO:0000313" key="2">
    <source>
        <dbReference type="Proteomes" id="UP001358586"/>
    </source>
</evidence>
<keyword evidence="2" id="KW-1185">Reference proteome</keyword>
<organism evidence="1 2">
    <name type="scientific">Gossypium arboreum</name>
    <name type="common">Tree cotton</name>
    <name type="synonym">Gossypium nanking</name>
    <dbReference type="NCBI Taxonomy" id="29729"/>
    <lineage>
        <taxon>Eukaryota</taxon>
        <taxon>Viridiplantae</taxon>
        <taxon>Streptophyta</taxon>
        <taxon>Embryophyta</taxon>
        <taxon>Tracheophyta</taxon>
        <taxon>Spermatophyta</taxon>
        <taxon>Magnoliopsida</taxon>
        <taxon>eudicotyledons</taxon>
        <taxon>Gunneridae</taxon>
        <taxon>Pentapetalae</taxon>
        <taxon>rosids</taxon>
        <taxon>malvids</taxon>
        <taxon>Malvales</taxon>
        <taxon>Malvaceae</taxon>
        <taxon>Malvoideae</taxon>
        <taxon>Gossypium</taxon>
    </lineage>
</organism>
<proteinExistence type="predicted"/>
<name>A0ABR0NI43_GOSAR</name>
<evidence type="ECO:0000313" key="1">
    <source>
        <dbReference type="EMBL" id="KAK5794693.1"/>
    </source>
</evidence>
<protein>
    <submittedName>
        <fullName evidence="1">Uncharacterized protein</fullName>
    </submittedName>
</protein>
<sequence length="99" mass="11445">MKKLTNFVEKRLKSERTASIWTSTLQRTILTTSPIDGFPKVHVMKYQYFVLEYRYSSKGEYSQSYGMPTISNGLIRSQGQNIRNNHKSLIVYPCTITAC</sequence>
<gene>
    <name evidence="1" type="ORF">PVK06_035932</name>
</gene>
<accession>A0ABR0NI43</accession>